<dbReference type="Gene3D" id="3.10.560.10">
    <property type="entry name" value="Outer membrane lipoprotein wza domain like"/>
    <property type="match status" value="1"/>
</dbReference>
<dbReference type="InterPro" id="IPR019554">
    <property type="entry name" value="Soluble_ligand-bd"/>
</dbReference>
<evidence type="ECO:0000313" key="4">
    <source>
        <dbReference type="EMBL" id="HIZ18827.1"/>
    </source>
</evidence>
<dbReference type="NCBIfam" id="TIGR00426">
    <property type="entry name" value="competence protein ComEA helix-hairpin-helix repeat region"/>
    <property type="match status" value="1"/>
</dbReference>
<dbReference type="InterPro" id="IPR004509">
    <property type="entry name" value="Competence_ComEA_HhH"/>
</dbReference>
<dbReference type="AlphaFoldDB" id="A0A9D2IQK8"/>
<protein>
    <submittedName>
        <fullName evidence="4">ComEA family DNA-binding protein</fullName>
    </submittedName>
</protein>
<name>A0A9D2IQK8_9ACTN</name>
<keyword evidence="4" id="KW-0238">DNA-binding</keyword>
<dbReference type="GO" id="GO:0015627">
    <property type="term" value="C:type II protein secretion system complex"/>
    <property type="evidence" value="ECO:0007669"/>
    <property type="project" value="TreeGrafter"/>
</dbReference>
<proteinExistence type="predicted"/>
<evidence type="ECO:0000259" key="3">
    <source>
        <dbReference type="SMART" id="SM00278"/>
    </source>
</evidence>
<feature type="domain" description="Helix-hairpin-helix DNA-binding motif class 1" evidence="3">
    <location>
        <begin position="202"/>
        <end position="221"/>
    </location>
</feature>
<feature type="transmembrane region" description="Helical" evidence="2">
    <location>
        <begin position="21"/>
        <end position="45"/>
    </location>
</feature>
<comment type="caution">
    <text evidence="4">The sequence shown here is derived from an EMBL/GenBank/DDBJ whole genome shotgun (WGS) entry which is preliminary data.</text>
</comment>
<organism evidence="4 5">
    <name type="scientific">Candidatus Olsenella stercoravium</name>
    <dbReference type="NCBI Taxonomy" id="2838713"/>
    <lineage>
        <taxon>Bacteria</taxon>
        <taxon>Bacillati</taxon>
        <taxon>Actinomycetota</taxon>
        <taxon>Coriobacteriia</taxon>
        <taxon>Coriobacteriales</taxon>
        <taxon>Atopobiaceae</taxon>
        <taxon>Olsenella</taxon>
    </lineage>
</organism>
<dbReference type="PANTHER" id="PTHR21180:SF32">
    <property type="entry name" value="ENDONUCLEASE_EXONUCLEASE_PHOSPHATASE FAMILY DOMAIN-CONTAINING PROTEIN 1"/>
    <property type="match status" value="1"/>
</dbReference>
<reference evidence="4" key="2">
    <citation type="submission" date="2021-04" db="EMBL/GenBank/DDBJ databases">
        <authorList>
            <person name="Gilroy R."/>
        </authorList>
    </citation>
    <scope>NUCLEOTIDE SEQUENCE</scope>
    <source>
        <strain evidence="4">ChiHecolR3B27-1887</strain>
    </source>
</reference>
<dbReference type="SUPFAM" id="SSF47781">
    <property type="entry name" value="RuvA domain 2-like"/>
    <property type="match status" value="1"/>
</dbReference>
<dbReference type="EMBL" id="DXBZ01000136">
    <property type="protein sequence ID" value="HIZ18827.1"/>
    <property type="molecule type" value="Genomic_DNA"/>
</dbReference>
<accession>A0A9D2IQK8</accession>
<dbReference type="InterPro" id="IPR003583">
    <property type="entry name" value="Hlx-hairpin-Hlx_DNA-bd_motif"/>
</dbReference>
<dbReference type="GO" id="GO:0006281">
    <property type="term" value="P:DNA repair"/>
    <property type="evidence" value="ECO:0007669"/>
    <property type="project" value="InterPro"/>
</dbReference>
<evidence type="ECO:0000313" key="5">
    <source>
        <dbReference type="Proteomes" id="UP000824029"/>
    </source>
</evidence>
<feature type="region of interest" description="Disordered" evidence="1">
    <location>
        <begin position="52"/>
        <end position="82"/>
    </location>
</feature>
<dbReference type="Pfam" id="PF12836">
    <property type="entry name" value="HHH_3"/>
    <property type="match status" value="1"/>
</dbReference>
<dbReference type="Pfam" id="PF10531">
    <property type="entry name" value="SLBB"/>
    <property type="match status" value="1"/>
</dbReference>
<dbReference type="Gene3D" id="1.10.150.320">
    <property type="entry name" value="Photosystem II 12 kDa extrinsic protein"/>
    <property type="match status" value="1"/>
</dbReference>
<dbReference type="GO" id="GO:0003677">
    <property type="term" value="F:DNA binding"/>
    <property type="evidence" value="ECO:0007669"/>
    <property type="project" value="UniProtKB-KW"/>
</dbReference>
<dbReference type="GO" id="GO:0015628">
    <property type="term" value="P:protein secretion by the type II secretion system"/>
    <property type="evidence" value="ECO:0007669"/>
    <property type="project" value="TreeGrafter"/>
</dbReference>
<gene>
    <name evidence="4" type="ORF">IAA22_06950</name>
</gene>
<keyword evidence="2" id="KW-0812">Transmembrane</keyword>
<dbReference type="PANTHER" id="PTHR21180">
    <property type="entry name" value="ENDONUCLEASE/EXONUCLEASE/PHOSPHATASE FAMILY DOMAIN-CONTAINING PROTEIN 1"/>
    <property type="match status" value="1"/>
</dbReference>
<evidence type="ECO:0000256" key="2">
    <source>
        <dbReference type="SAM" id="Phobius"/>
    </source>
</evidence>
<dbReference type="InterPro" id="IPR010994">
    <property type="entry name" value="RuvA_2-like"/>
</dbReference>
<dbReference type="Proteomes" id="UP000824029">
    <property type="component" value="Unassembled WGS sequence"/>
</dbReference>
<evidence type="ECO:0000256" key="1">
    <source>
        <dbReference type="SAM" id="MobiDB-lite"/>
    </source>
</evidence>
<reference evidence="4" key="1">
    <citation type="journal article" date="2021" name="PeerJ">
        <title>Extensive microbial diversity within the chicken gut microbiome revealed by metagenomics and culture.</title>
        <authorList>
            <person name="Gilroy R."/>
            <person name="Ravi A."/>
            <person name="Getino M."/>
            <person name="Pursley I."/>
            <person name="Horton D.L."/>
            <person name="Alikhan N.F."/>
            <person name="Baker D."/>
            <person name="Gharbi K."/>
            <person name="Hall N."/>
            <person name="Watson M."/>
            <person name="Adriaenssens E.M."/>
            <person name="Foster-Nyarko E."/>
            <person name="Jarju S."/>
            <person name="Secka A."/>
            <person name="Antonio M."/>
            <person name="Oren A."/>
            <person name="Chaudhuri R.R."/>
            <person name="La Ragione R."/>
            <person name="Hildebrand F."/>
            <person name="Pallen M.J."/>
        </authorList>
    </citation>
    <scope>NUCLEOTIDE SEQUENCE</scope>
    <source>
        <strain evidence="4">ChiHecolR3B27-1887</strain>
    </source>
</reference>
<dbReference type="InterPro" id="IPR051675">
    <property type="entry name" value="Endo/Exo/Phosphatase_dom_1"/>
</dbReference>
<feature type="domain" description="Helix-hairpin-helix DNA-binding motif class 1" evidence="3">
    <location>
        <begin position="172"/>
        <end position="191"/>
    </location>
</feature>
<dbReference type="SMART" id="SM00278">
    <property type="entry name" value="HhH1"/>
    <property type="match status" value="2"/>
</dbReference>
<keyword evidence="2" id="KW-0472">Membrane</keyword>
<keyword evidence="2" id="KW-1133">Transmembrane helix</keyword>
<feature type="compositionally biased region" description="Basic and acidic residues" evidence="1">
    <location>
        <begin position="64"/>
        <end position="82"/>
    </location>
</feature>
<sequence length="224" mass="22606">MAQVGSRGTGRARRAAHRYGLVGWGAAAAALCVVLVAVLLVGAAARSTAPLTVERSDGTQWSEGRGEEGDAPEKPPQSEEAVKDVVIVHVDGAVGAPGVYELEAGARVGEAVDAAGGLADDADTSTLNLAAEVADGEKVYVPHEGEPAPAEGDGAASGGAASLVNINTAGVEELDELPGVGEATARAIVEDRETNGPFSTPEDLMRVSGIGEKKFARLEGLICV</sequence>